<accession>A0A5K7SED6</accession>
<evidence type="ECO:0000313" key="3">
    <source>
        <dbReference type="Proteomes" id="UP001193389"/>
    </source>
</evidence>
<feature type="transmembrane region" description="Helical" evidence="1">
    <location>
        <begin position="51"/>
        <end position="74"/>
    </location>
</feature>
<evidence type="ECO:0000256" key="1">
    <source>
        <dbReference type="SAM" id="Phobius"/>
    </source>
</evidence>
<keyword evidence="1" id="KW-0812">Transmembrane</keyword>
<feature type="transmembrane region" description="Helical" evidence="1">
    <location>
        <begin position="86"/>
        <end position="109"/>
    </location>
</feature>
<proteinExistence type="predicted"/>
<feature type="transmembrane region" description="Helical" evidence="1">
    <location>
        <begin position="164"/>
        <end position="184"/>
    </location>
</feature>
<sequence>MGPLSIISGFPEWLNLLIAFLIGIGFGFALEQAGFSSSRKLAGMFYGYDTTVLKVFFTAAIVALVGSQLLSFFGLLNLKLVYVNPYYINSAIVGGVIMGAGFIMGGYCPGTGISALSIGKIDAMIFLAGGMVGAFLFAETYPFIETLFLDNFKGAMRIDEWMGVSPGVFTLILIVAAVALFWLAELAEKKFSQADITNEL</sequence>
<keyword evidence="1" id="KW-1133">Transmembrane helix</keyword>
<keyword evidence="1" id="KW-0472">Membrane</keyword>
<dbReference type="RefSeq" id="WP_318348184.1">
    <property type="nucleotide sequence ID" value="NZ_AP018694.1"/>
</dbReference>
<feature type="transmembrane region" description="Helical" evidence="1">
    <location>
        <begin position="121"/>
        <end position="144"/>
    </location>
</feature>
<reference evidence="2" key="1">
    <citation type="journal article" date="2020" name="Int. J. Syst. Evol. Microbiol.">
        <title>Aquipluma nitroreducens gen. nov. sp. nov., a novel facultatively anaerobic bacterium isolated from a freshwater lake.</title>
        <authorList>
            <person name="Watanabe M."/>
            <person name="Kojima H."/>
            <person name="Fukui M."/>
        </authorList>
    </citation>
    <scope>NUCLEOTIDE SEQUENCE</scope>
    <source>
        <strain evidence="2">MeG22</strain>
    </source>
</reference>
<name>A0A5K7SED6_9BACT</name>
<dbReference type="EMBL" id="AP018694">
    <property type="protein sequence ID" value="BBE19982.1"/>
    <property type="molecule type" value="Genomic_DNA"/>
</dbReference>
<organism evidence="2 3">
    <name type="scientific">Aquipluma nitroreducens</name>
    <dbReference type="NCBI Taxonomy" id="2010828"/>
    <lineage>
        <taxon>Bacteria</taxon>
        <taxon>Pseudomonadati</taxon>
        <taxon>Bacteroidota</taxon>
        <taxon>Bacteroidia</taxon>
        <taxon>Marinilabiliales</taxon>
        <taxon>Prolixibacteraceae</taxon>
        <taxon>Aquipluma</taxon>
    </lineage>
</organism>
<feature type="transmembrane region" description="Helical" evidence="1">
    <location>
        <begin position="13"/>
        <end position="30"/>
    </location>
</feature>
<dbReference type="KEGG" id="anf:AQPE_4173"/>
<keyword evidence="3" id="KW-1185">Reference proteome</keyword>
<evidence type="ECO:0000313" key="2">
    <source>
        <dbReference type="EMBL" id="BBE19982.1"/>
    </source>
</evidence>
<dbReference type="Pfam" id="PF04143">
    <property type="entry name" value="Sulf_transp"/>
    <property type="match status" value="1"/>
</dbReference>
<dbReference type="InterPro" id="IPR007272">
    <property type="entry name" value="Sulf_transp_TsuA/YedE"/>
</dbReference>
<gene>
    <name evidence="2" type="ORF">AQPE_4173</name>
</gene>
<dbReference type="AlphaFoldDB" id="A0A5K7SED6"/>
<protein>
    <submittedName>
        <fullName evidence="2">Rhodanese-like membrane protein</fullName>
    </submittedName>
</protein>
<dbReference type="Proteomes" id="UP001193389">
    <property type="component" value="Chromosome"/>
</dbReference>